<dbReference type="EMBL" id="MU004187">
    <property type="protein sequence ID" value="KAF2497126.1"/>
    <property type="molecule type" value="Genomic_DNA"/>
</dbReference>
<dbReference type="SUPFAM" id="SSF55486">
    <property type="entry name" value="Metalloproteases ('zincins'), catalytic domain"/>
    <property type="match status" value="1"/>
</dbReference>
<evidence type="ECO:0000313" key="3">
    <source>
        <dbReference type="EMBL" id="KAF2497126.1"/>
    </source>
</evidence>
<dbReference type="GO" id="GO:0006508">
    <property type="term" value="P:proteolysis"/>
    <property type="evidence" value="ECO:0007669"/>
    <property type="project" value="UniProtKB-KW"/>
</dbReference>
<dbReference type="InterPro" id="IPR008757">
    <property type="entry name" value="Peptidase_M6-like_domain"/>
</dbReference>
<evidence type="ECO:0000259" key="2">
    <source>
        <dbReference type="Pfam" id="PF05547"/>
    </source>
</evidence>
<dbReference type="OrthoDB" id="9986966at2759"/>
<evidence type="ECO:0000256" key="1">
    <source>
        <dbReference type="SAM" id="MobiDB-lite"/>
    </source>
</evidence>
<sequence length="528" mass="56562">MTPKSSHTHNDNTPCFCAPHPDLIARVLAERTGSQHHLTIPVSRIDGLNDGMIFPPRDFRSAISNSLPVNQALDRAPLRGRVNCIVVLVEFEDQRMGEGVADRFRDLFFSTHKIWDGSVYEYFSNASSGNVSMTGDVIGPYLMPSAMQHYANGEYGASSTTPNVQNLAADALSACKNDIDFDLYDNDGNGQVDAFVVVHAGQGAETTGNRDDIWSVKWVLPKITPVNNVNVYAFLTVPEDAQMGVCSHELGHALFGWPDLYDIDGSSEGVGDWCLMGSGSWGGSPAGSKPCHPSAWCKVNQGWVQQDMVNKNGWIKLEEVKTGKLVTRLSKDGDTGSKEYFLVENRQQVGFDTSLPGEGLLIWHIDDEKTNNSDPAHYKVALMQADGLYDLEKGMGNLNNPPLPATAPGKKKLSKAQKKLHSASQFSPGNRGDFRDPWKGGSGRWSRKVGFNSGTVPCSDSYAGEGTHVAVNNIPAVAATMEFNATIKPEISPSSGTTMDSGAVAGSFSSTGVTSGGGGSSCSTGAAC</sequence>
<dbReference type="Pfam" id="PF05547">
    <property type="entry name" value="Peptidase_M6"/>
    <property type="match status" value="1"/>
</dbReference>
<reference evidence="3" key="1">
    <citation type="journal article" date="2020" name="Stud. Mycol.">
        <title>101 Dothideomycetes genomes: a test case for predicting lifestyles and emergence of pathogens.</title>
        <authorList>
            <person name="Haridas S."/>
            <person name="Albert R."/>
            <person name="Binder M."/>
            <person name="Bloem J."/>
            <person name="Labutti K."/>
            <person name="Salamov A."/>
            <person name="Andreopoulos B."/>
            <person name="Baker S."/>
            <person name="Barry K."/>
            <person name="Bills G."/>
            <person name="Bluhm B."/>
            <person name="Cannon C."/>
            <person name="Castanera R."/>
            <person name="Culley D."/>
            <person name="Daum C."/>
            <person name="Ezra D."/>
            <person name="Gonzalez J."/>
            <person name="Henrissat B."/>
            <person name="Kuo A."/>
            <person name="Liang C."/>
            <person name="Lipzen A."/>
            <person name="Lutzoni F."/>
            <person name="Magnuson J."/>
            <person name="Mondo S."/>
            <person name="Nolan M."/>
            <person name="Ohm R."/>
            <person name="Pangilinan J."/>
            <person name="Park H.-J."/>
            <person name="Ramirez L."/>
            <person name="Alfaro M."/>
            <person name="Sun H."/>
            <person name="Tritt A."/>
            <person name="Yoshinaga Y."/>
            <person name="Zwiers L.-H."/>
            <person name="Turgeon B."/>
            <person name="Goodwin S."/>
            <person name="Spatafora J."/>
            <person name="Crous P."/>
            <person name="Grigoriev I."/>
        </authorList>
    </citation>
    <scope>NUCLEOTIDE SEQUENCE</scope>
    <source>
        <strain evidence="3">CBS 269.34</strain>
    </source>
</reference>
<accession>A0A6A6QXZ4</accession>
<feature type="region of interest" description="Disordered" evidence="1">
    <location>
        <begin position="421"/>
        <end position="441"/>
    </location>
</feature>
<feature type="domain" description="Peptidase M6-like" evidence="2">
    <location>
        <begin position="104"/>
        <end position="308"/>
    </location>
</feature>
<dbReference type="NCBIfam" id="TIGR03296">
    <property type="entry name" value="M6dom_TIGR03296"/>
    <property type="match status" value="1"/>
</dbReference>
<organism evidence="3 4">
    <name type="scientific">Lophium mytilinum</name>
    <dbReference type="NCBI Taxonomy" id="390894"/>
    <lineage>
        <taxon>Eukaryota</taxon>
        <taxon>Fungi</taxon>
        <taxon>Dikarya</taxon>
        <taxon>Ascomycota</taxon>
        <taxon>Pezizomycotina</taxon>
        <taxon>Dothideomycetes</taxon>
        <taxon>Pleosporomycetidae</taxon>
        <taxon>Mytilinidiales</taxon>
        <taxon>Mytilinidiaceae</taxon>
        <taxon>Lophium</taxon>
    </lineage>
</organism>
<protein>
    <submittedName>
        <fullName evidence="3">M6 metalloprotease</fullName>
    </submittedName>
</protein>
<dbReference type="PANTHER" id="PTHR41775:SF1">
    <property type="entry name" value="PEPTIDASE M6-LIKE DOMAIN-CONTAINING PROTEIN"/>
    <property type="match status" value="1"/>
</dbReference>
<keyword evidence="4" id="KW-1185">Reference proteome</keyword>
<keyword evidence="3" id="KW-0645">Protease</keyword>
<dbReference type="AlphaFoldDB" id="A0A6A6QXZ4"/>
<gene>
    <name evidence="3" type="ORF">BU16DRAFT_560438</name>
</gene>
<dbReference type="Proteomes" id="UP000799750">
    <property type="component" value="Unassembled WGS sequence"/>
</dbReference>
<keyword evidence="3" id="KW-0378">Hydrolase</keyword>
<dbReference type="PANTHER" id="PTHR41775">
    <property type="entry name" value="SECRETED PROTEIN-RELATED"/>
    <property type="match status" value="1"/>
</dbReference>
<dbReference type="GO" id="GO:0008237">
    <property type="term" value="F:metallopeptidase activity"/>
    <property type="evidence" value="ECO:0007669"/>
    <property type="project" value="UniProtKB-KW"/>
</dbReference>
<name>A0A6A6QXZ4_9PEZI</name>
<keyword evidence="3" id="KW-0482">Metalloprotease</keyword>
<proteinExistence type="predicted"/>
<evidence type="ECO:0000313" key="4">
    <source>
        <dbReference type="Proteomes" id="UP000799750"/>
    </source>
</evidence>